<protein>
    <recommendedName>
        <fullName evidence="4 5">Anti-proliferative protein domain-containing protein</fullName>
    </recommendedName>
</protein>
<dbReference type="PROSITE" id="PS01203">
    <property type="entry name" value="BTG_2"/>
    <property type="match status" value="1"/>
</dbReference>
<evidence type="ECO:0000313" key="6">
    <source>
        <dbReference type="EMBL" id="KAK1798186.1"/>
    </source>
</evidence>
<feature type="region of interest" description="Disordered" evidence="3">
    <location>
        <begin position="621"/>
        <end position="647"/>
    </location>
</feature>
<feature type="compositionally biased region" description="Low complexity" evidence="3">
    <location>
        <begin position="1011"/>
        <end position="1022"/>
    </location>
</feature>
<dbReference type="InterPro" id="IPR039911">
    <property type="entry name" value="JIP3/JIP4"/>
</dbReference>
<evidence type="ECO:0000256" key="1">
    <source>
        <dbReference type="ARBA" id="ARBA00007989"/>
    </source>
</evidence>
<feature type="domain" description="Anti-proliferative protein" evidence="4">
    <location>
        <begin position="854"/>
        <end position="874"/>
    </location>
</feature>
<dbReference type="GO" id="GO:0019894">
    <property type="term" value="F:kinesin binding"/>
    <property type="evidence" value="ECO:0007669"/>
    <property type="project" value="TreeGrafter"/>
</dbReference>
<name>A0AAD8ZFM6_9TELE</name>
<dbReference type="InterPro" id="IPR036322">
    <property type="entry name" value="WD40_repeat_dom_sf"/>
</dbReference>
<feature type="region of interest" description="Disordered" evidence="3">
    <location>
        <begin position="959"/>
        <end position="982"/>
    </location>
</feature>
<dbReference type="EMBL" id="JAROKS010000012">
    <property type="protein sequence ID" value="KAK1798186.1"/>
    <property type="molecule type" value="Genomic_DNA"/>
</dbReference>
<organism evidence="6 7">
    <name type="scientific">Electrophorus voltai</name>
    <dbReference type="NCBI Taxonomy" id="2609070"/>
    <lineage>
        <taxon>Eukaryota</taxon>
        <taxon>Metazoa</taxon>
        <taxon>Chordata</taxon>
        <taxon>Craniata</taxon>
        <taxon>Vertebrata</taxon>
        <taxon>Euteleostomi</taxon>
        <taxon>Actinopterygii</taxon>
        <taxon>Neopterygii</taxon>
        <taxon>Teleostei</taxon>
        <taxon>Ostariophysi</taxon>
        <taxon>Gymnotiformes</taxon>
        <taxon>Gymnotoidei</taxon>
        <taxon>Gymnotidae</taxon>
        <taxon>Electrophorus</taxon>
    </lineage>
</organism>
<feature type="compositionally biased region" description="Low complexity" evidence="3">
    <location>
        <begin position="587"/>
        <end position="602"/>
    </location>
</feature>
<reference evidence="6" key="1">
    <citation type="submission" date="2023-03" db="EMBL/GenBank/DDBJ databases">
        <title>Electrophorus voltai genome.</title>
        <authorList>
            <person name="Bian C."/>
        </authorList>
    </citation>
    <scope>NUCLEOTIDE SEQUENCE</scope>
    <source>
        <strain evidence="6">CB-2022</strain>
        <tissue evidence="6">Muscle</tissue>
    </source>
</reference>
<dbReference type="InterPro" id="IPR002087">
    <property type="entry name" value="Anti_prolifrtn"/>
</dbReference>
<comment type="caution">
    <text evidence="6">The sequence shown here is derived from an EMBL/GenBank/DDBJ whole genome shotgun (WGS) entry which is preliminary data.</text>
</comment>
<evidence type="ECO:0000313" key="7">
    <source>
        <dbReference type="Proteomes" id="UP001239994"/>
    </source>
</evidence>
<dbReference type="Pfam" id="PF07742">
    <property type="entry name" value="BTG"/>
    <property type="match status" value="1"/>
</dbReference>
<dbReference type="FunFam" id="3.90.640.90:FF:000001">
    <property type="entry name" value="TOB1 isoform 1"/>
    <property type="match status" value="1"/>
</dbReference>
<dbReference type="PANTHER" id="PTHR13886">
    <property type="entry name" value="JNK/SAPK-ASSOCIATED PROTEIN"/>
    <property type="match status" value="1"/>
</dbReference>
<feature type="region of interest" description="Disordered" evidence="3">
    <location>
        <begin position="174"/>
        <end position="208"/>
    </location>
</feature>
<sequence length="1183" mass="128831">MFSERNQGCISEADVKILVLVMKIVNGGQAESKMKNLPVPVYLRPLEQKDVSMKLWCAAGVNLSGGRLQEEGSATGVDATGPESERSRQGKGSQSSLDQQEQEPKVLWPEENREREVVQVEMSSRVWICTSSHSSTKVLILDATQPSELLDSFYVCNSHVLCIASVPGVLETDYPAGEEIPQDSETGLEGSLTGSVASNSSQGSEGALSGISAVGCTAEGAGYGSTGTNELLAELSPVRGRVELSREPSPNEDGIPTAEEATEATEEEEEGPGTDASQPGIYTEHVFTDPLGAQPTETSSPTHSARESGQGIDGVAPLSSEPDQAREESQRASSTLPTMWLGAQNGCHVKGRVLVALADGTLAIFHRGLDSQWDLTNYHLLDLGRPHHSIRCMTVVHDKVWCGYRNKIYVIQPKAMTIEKSFDAHPRKESQVRQLAWVGDGIWVSIRLDSTLRLFHAHTFQHLQDVDIEPYVSKMLGTGKLGFSFVRITALMVSCNRLWVGTGNGVIISIPLSESNRSVGVIASRPGGAVRVYGEESTDGVASGSYVPFCSMAHAQLCFHGHRDAVKFFAAVPGQAVPPATGPNSMSPDSDSLPPDSPSQDQQSKFMLVMSGGEGYIDFRRGDEEAGGAGEEEEPLEPTVKLQGTPAKTERSHIIVWQQSLALGHTKQSASPPQPQDYWAQGHPAAVYKPAPGSPTDDKLRVWTERRERERETEKQKNKLELDKVAQQDHTMVLWLSPMIQSQLSPFLSHPFLSLFSSPHTLSSPSHPELSAITTPQGTQRNCLRLRNTHVVNSLDCSIYNMQLKLFLLVPRPTVCIANHIPNSTCTSHSSYMLPRRRVNIFGEELERQLKQKYEGHWYPDKPYKGSGFRCIHVGEKVDPVVEQAAKESGLDIEDVRNNLPRDLSVWIDPFEVSYQIGEKGPVKVLYVDDSNENGLELDKEIKNSFNPEAQVFMPITEPVGPSPTSSSPSPPFGQSASVSPSFMPRSTQPLTFTTATFAATKFGSTKMKTSGRSSGKAARSSPTNLGLNVNNLLKQKAISTSMHSLYGLGLTGQQPKTSALSPNAKEFVFPSLQGQGSPSAMFPGESSLSLSPLQYSNAFDVFAAYGGLNEKSLMDGLNFSLSNMQYSNQQFQPVNLFDRLKHRTKRTASTSWNVLLHNGGPAIFTYGLLHHVVPLILILGTA</sequence>
<evidence type="ECO:0000256" key="2">
    <source>
        <dbReference type="ARBA" id="ARBA00022553"/>
    </source>
</evidence>
<keyword evidence="2" id="KW-0597">Phosphoprotein</keyword>
<gene>
    <name evidence="6" type="ORF">P4O66_000679</name>
</gene>
<keyword evidence="7" id="KW-1185">Reference proteome</keyword>
<dbReference type="GO" id="GO:0030159">
    <property type="term" value="F:signaling receptor complex adaptor activity"/>
    <property type="evidence" value="ECO:0007669"/>
    <property type="project" value="TreeGrafter"/>
</dbReference>
<dbReference type="GO" id="GO:0008432">
    <property type="term" value="F:JUN kinase binding"/>
    <property type="evidence" value="ECO:0007669"/>
    <property type="project" value="TreeGrafter"/>
</dbReference>
<feature type="region of interest" description="Disordered" evidence="3">
    <location>
        <begin position="1006"/>
        <end position="1025"/>
    </location>
</feature>
<dbReference type="AlphaFoldDB" id="A0AAD8ZFM6"/>
<feature type="region of interest" description="Disordered" evidence="3">
    <location>
        <begin position="241"/>
        <end position="337"/>
    </location>
</feature>
<dbReference type="Proteomes" id="UP001239994">
    <property type="component" value="Unassembled WGS sequence"/>
</dbReference>
<dbReference type="SMART" id="SM00099">
    <property type="entry name" value="btg1"/>
    <property type="match status" value="1"/>
</dbReference>
<feature type="compositionally biased region" description="Polar residues" evidence="3">
    <location>
        <begin position="90"/>
        <end position="99"/>
    </location>
</feature>
<dbReference type="PANTHER" id="PTHR13886:SF2">
    <property type="entry name" value="C-JUN-AMINO-TERMINAL KINASE-INTERACTING PROTEIN 4"/>
    <property type="match status" value="1"/>
</dbReference>
<dbReference type="InterPro" id="IPR015943">
    <property type="entry name" value="WD40/YVTN_repeat-like_dom_sf"/>
</dbReference>
<feature type="compositionally biased region" description="Polar residues" evidence="3">
    <location>
        <begin position="192"/>
        <end position="204"/>
    </location>
</feature>
<feature type="region of interest" description="Disordered" evidence="3">
    <location>
        <begin position="579"/>
        <end position="602"/>
    </location>
</feature>
<dbReference type="PRINTS" id="PR00310">
    <property type="entry name" value="ANTIPRLFBTG1"/>
</dbReference>
<evidence type="ECO:0000259" key="5">
    <source>
        <dbReference type="PROSITE" id="PS01203"/>
    </source>
</evidence>
<dbReference type="SUPFAM" id="SSF160696">
    <property type="entry name" value="BTG domain-like"/>
    <property type="match status" value="1"/>
</dbReference>
<feature type="compositionally biased region" description="Acidic residues" evidence="3">
    <location>
        <begin position="260"/>
        <end position="272"/>
    </location>
</feature>
<dbReference type="PROSITE" id="PS00960">
    <property type="entry name" value="BTG_1"/>
    <property type="match status" value="1"/>
</dbReference>
<dbReference type="GO" id="GO:0005737">
    <property type="term" value="C:cytoplasm"/>
    <property type="evidence" value="ECO:0007669"/>
    <property type="project" value="TreeGrafter"/>
</dbReference>
<feature type="domain" description="Anti-proliferative protein" evidence="5">
    <location>
        <begin position="900"/>
        <end position="919"/>
    </location>
</feature>
<dbReference type="Pfam" id="PF19056">
    <property type="entry name" value="WD40_2"/>
    <property type="match status" value="1"/>
</dbReference>
<evidence type="ECO:0000256" key="3">
    <source>
        <dbReference type="SAM" id="MobiDB-lite"/>
    </source>
</evidence>
<dbReference type="InterPro" id="IPR036054">
    <property type="entry name" value="BTG-like_sf"/>
</dbReference>
<dbReference type="GO" id="GO:0005078">
    <property type="term" value="F:MAP-kinase scaffold activity"/>
    <property type="evidence" value="ECO:0007669"/>
    <property type="project" value="InterPro"/>
</dbReference>
<dbReference type="Gene3D" id="2.130.10.10">
    <property type="entry name" value="YVTN repeat-like/Quinoprotein amine dehydrogenase"/>
    <property type="match status" value="1"/>
</dbReference>
<accession>A0AAD8ZFM6</accession>
<feature type="compositionally biased region" description="Polar residues" evidence="3">
    <location>
        <begin position="973"/>
        <end position="982"/>
    </location>
</feature>
<evidence type="ECO:0000259" key="4">
    <source>
        <dbReference type="PROSITE" id="PS00960"/>
    </source>
</evidence>
<dbReference type="Gene3D" id="3.90.640.90">
    <property type="entry name" value="Anti-proliferative protein, N-terminal domain"/>
    <property type="match status" value="1"/>
</dbReference>
<dbReference type="SUPFAM" id="SSF50978">
    <property type="entry name" value="WD40 repeat-like"/>
    <property type="match status" value="1"/>
</dbReference>
<dbReference type="GO" id="GO:0016192">
    <property type="term" value="P:vesicle-mediated transport"/>
    <property type="evidence" value="ECO:0007669"/>
    <property type="project" value="TreeGrafter"/>
</dbReference>
<comment type="similarity">
    <text evidence="1">Belongs to the BTG family.</text>
</comment>
<proteinExistence type="inferred from homology"/>
<feature type="region of interest" description="Disordered" evidence="3">
    <location>
        <begin position="68"/>
        <end position="110"/>
    </location>
</feature>